<proteinExistence type="predicted"/>
<accession>A0AA97P3M8</accession>
<protein>
    <submittedName>
        <fullName evidence="1">Uncharacterized protein</fullName>
    </submittedName>
</protein>
<name>A0AA97P3M8_PYRO3</name>
<reference evidence="1" key="1">
    <citation type="journal article" date="2012" name="PLoS Genet.">
        <title>Comparative analysis of the genomes of two field isolates of the rice blast fungus Magnaporthe oryzae.</title>
        <authorList>
            <person name="Xue M."/>
            <person name="Yang J."/>
            <person name="Li Z."/>
            <person name="Hu S."/>
            <person name="Yao N."/>
            <person name="Dean R.A."/>
            <person name="Zhao W."/>
            <person name="Shen M."/>
            <person name="Zhang H."/>
            <person name="Li C."/>
            <person name="Liu L."/>
            <person name="Cao L."/>
            <person name="Xu X."/>
            <person name="Xing Y."/>
            <person name="Hsiang T."/>
            <person name="Zhang Z."/>
            <person name="Xu J.R."/>
            <person name="Peng Y.L."/>
        </authorList>
    </citation>
    <scope>NUCLEOTIDE SEQUENCE</scope>
    <source>
        <strain evidence="1">Y34</strain>
    </source>
</reference>
<dbReference type="AlphaFoldDB" id="A0AA97P3M8"/>
<gene>
    <name evidence="1" type="ORF">OOU_Y34scaffold00283g78</name>
</gene>
<organism evidence="1">
    <name type="scientific">Pyricularia oryzae (strain Y34)</name>
    <name type="common">Rice blast fungus</name>
    <name type="synonym">Magnaporthe oryzae</name>
    <dbReference type="NCBI Taxonomy" id="1143189"/>
    <lineage>
        <taxon>Eukaryota</taxon>
        <taxon>Fungi</taxon>
        <taxon>Dikarya</taxon>
        <taxon>Ascomycota</taxon>
        <taxon>Pezizomycotina</taxon>
        <taxon>Sordariomycetes</taxon>
        <taxon>Sordariomycetidae</taxon>
        <taxon>Magnaporthales</taxon>
        <taxon>Pyriculariaceae</taxon>
        <taxon>Pyricularia</taxon>
    </lineage>
</organism>
<evidence type="ECO:0000313" key="1">
    <source>
        <dbReference type="EMBL" id="ELQ41384.1"/>
    </source>
</evidence>
<sequence length="27" mass="3015">MDDSSMPEMVENVVKVVKGVCRVMSML</sequence>
<dbReference type="Proteomes" id="UP000011086">
    <property type="component" value="Unassembled WGS sequence"/>
</dbReference>
<dbReference type="EMBL" id="JH793350">
    <property type="protein sequence ID" value="ELQ41384.1"/>
    <property type="molecule type" value="Genomic_DNA"/>
</dbReference>